<evidence type="ECO:0000313" key="9">
    <source>
        <dbReference type="Proteomes" id="UP000192907"/>
    </source>
</evidence>
<dbReference type="GO" id="GO:0051287">
    <property type="term" value="F:NAD binding"/>
    <property type="evidence" value="ECO:0007669"/>
    <property type="project" value="InterPro"/>
</dbReference>
<evidence type="ECO:0000256" key="5">
    <source>
        <dbReference type="RuleBase" id="RU003719"/>
    </source>
</evidence>
<evidence type="ECO:0000259" key="6">
    <source>
        <dbReference type="Pfam" id="PF00389"/>
    </source>
</evidence>
<evidence type="ECO:0000256" key="1">
    <source>
        <dbReference type="ARBA" id="ARBA00005854"/>
    </source>
</evidence>
<evidence type="ECO:0000256" key="2">
    <source>
        <dbReference type="ARBA" id="ARBA00022605"/>
    </source>
</evidence>
<dbReference type="Proteomes" id="UP000192907">
    <property type="component" value="Unassembled WGS sequence"/>
</dbReference>
<dbReference type="OrthoDB" id="9793626at2"/>
<dbReference type="PANTHER" id="PTHR42789:SF1">
    <property type="entry name" value="D-ISOMER SPECIFIC 2-HYDROXYACID DEHYDROGENASE FAMILY PROTEIN (AFU_ORTHOLOGUE AFUA_6G10090)"/>
    <property type="match status" value="1"/>
</dbReference>
<comment type="similarity">
    <text evidence="1 5">Belongs to the D-isomer specific 2-hydroxyacid dehydrogenase family.</text>
</comment>
<keyword evidence="3 5" id="KW-0560">Oxidoreductase</keyword>
<dbReference type="RefSeq" id="WP_132324778.1">
    <property type="nucleotide sequence ID" value="NZ_FWZT01000029.1"/>
</dbReference>
<dbReference type="SUPFAM" id="SSF51735">
    <property type="entry name" value="NAD(P)-binding Rossmann-fold domains"/>
    <property type="match status" value="1"/>
</dbReference>
<dbReference type="GO" id="GO:0016616">
    <property type="term" value="F:oxidoreductase activity, acting on the CH-OH group of donors, NAD or NADP as acceptor"/>
    <property type="evidence" value="ECO:0007669"/>
    <property type="project" value="InterPro"/>
</dbReference>
<dbReference type="PANTHER" id="PTHR42789">
    <property type="entry name" value="D-ISOMER SPECIFIC 2-HYDROXYACID DEHYDROGENASE FAMILY PROTEIN (AFU_ORTHOLOGUE AFUA_6G10090)"/>
    <property type="match status" value="1"/>
</dbReference>
<dbReference type="InterPro" id="IPR006139">
    <property type="entry name" value="D-isomer_2_OHA_DH_cat_dom"/>
</dbReference>
<keyword evidence="4" id="KW-0520">NAD</keyword>
<feature type="domain" description="D-isomer specific 2-hydroxyacid dehydrogenase catalytic" evidence="6">
    <location>
        <begin position="17"/>
        <end position="304"/>
    </location>
</feature>
<dbReference type="AlphaFoldDB" id="A0A1Y6CT91"/>
<reference evidence="9" key="1">
    <citation type="submission" date="2017-04" db="EMBL/GenBank/DDBJ databases">
        <authorList>
            <person name="Varghese N."/>
            <person name="Submissions S."/>
        </authorList>
    </citation>
    <scope>NUCLEOTIDE SEQUENCE [LARGE SCALE GENOMIC DNA]</scope>
    <source>
        <strain evidence="9">RKEM611</strain>
    </source>
</reference>
<dbReference type="Gene3D" id="3.40.50.720">
    <property type="entry name" value="NAD(P)-binding Rossmann-like Domain"/>
    <property type="match status" value="2"/>
</dbReference>
<organism evidence="8 9">
    <name type="scientific">Pseudobacteriovorax antillogorgiicola</name>
    <dbReference type="NCBI Taxonomy" id="1513793"/>
    <lineage>
        <taxon>Bacteria</taxon>
        <taxon>Pseudomonadati</taxon>
        <taxon>Bdellovibrionota</taxon>
        <taxon>Oligoflexia</taxon>
        <taxon>Oligoflexales</taxon>
        <taxon>Pseudobacteriovoracaceae</taxon>
        <taxon>Pseudobacteriovorax</taxon>
    </lineage>
</organism>
<keyword evidence="2" id="KW-0028">Amino-acid biosynthesis</keyword>
<dbReference type="STRING" id="1513793.SAMN06296036_12931"/>
<feature type="domain" description="D-isomer specific 2-hydroxyacid dehydrogenase NAD-binding" evidence="7">
    <location>
        <begin position="115"/>
        <end position="286"/>
    </location>
</feature>
<dbReference type="InterPro" id="IPR006140">
    <property type="entry name" value="D-isomer_DH_NAD-bd"/>
</dbReference>
<dbReference type="GO" id="GO:0008652">
    <property type="term" value="P:amino acid biosynthetic process"/>
    <property type="evidence" value="ECO:0007669"/>
    <property type="project" value="UniProtKB-KW"/>
</dbReference>
<dbReference type="Pfam" id="PF02826">
    <property type="entry name" value="2-Hacid_dh_C"/>
    <property type="match status" value="1"/>
</dbReference>
<evidence type="ECO:0000259" key="7">
    <source>
        <dbReference type="Pfam" id="PF02826"/>
    </source>
</evidence>
<dbReference type="SUPFAM" id="SSF52283">
    <property type="entry name" value="Formate/glycerate dehydrogenase catalytic domain-like"/>
    <property type="match status" value="1"/>
</dbReference>
<gene>
    <name evidence="8" type="ORF">SAMN06296036_12931</name>
</gene>
<sequence>MITDTIAVTSRSFSANQKLRDYLESHFPMANIIYNEQGEKLRGENLAYYLKEADQAIIALEEINDTLLQKVPNLKHISKYGVGLDKIDLQALKKNNVTIQYTKGVNKRSVAELTLSLMLNLCNKTFSNASLLKSGTWKILPGNLVSGKTIGILGLGNVGKEVSRLVQPIAGKILAHDIDPDLDFCKKYNIQNVSLVDLFKSSDIITIHVPLDSSTKNLVSSSILSYVCESSYIINTSRGGIVDEDALYKHLVEGKLRGAASDVFSIEPTDSPLIKLDNFIGTPHIGGSSEEAILAMGLAAIEGLIR</sequence>
<dbReference type="InterPro" id="IPR029752">
    <property type="entry name" value="D-isomer_DH_CS1"/>
</dbReference>
<evidence type="ECO:0000256" key="3">
    <source>
        <dbReference type="ARBA" id="ARBA00023002"/>
    </source>
</evidence>
<dbReference type="CDD" id="cd12172">
    <property type="entry name" value="PGDH_like_2"/>
    <property type="match status" value="1"/>
</dbReference>
<keyword evidence="9" id="KW-1185">Reference proteome</keyword>
<proteinExistence type="inferred from homology"/>
<dbReference type="Pfam" id="PF00389">
    <property type="entry name" value="2-Hacid_dh"/>
    <property type="match status" value="1"/>
</dbReference>
<accession>A0A1Y6CT91</accession>
<dbReference type="InterPro" id="IPR050857">
    <property type="entry name" value="D-2-hydroxyacid_DH"/>
</dbReference>
<dbReference type="EMBL" id="FWZT01000029">
    <property type="protein sequence ID" value="SMF75456.1"/>
    <property type="molecule type" value="Genomic_DNA"/>
</dbReference>
<evidence type="ECO:0000313" key="8">
    <source>
        <dbReference type="EMBL" id="SMF75456.1"/>
    </source>
</evidence>
<evidence type="ECO:0000256" key="4">
    <source>
        <dbReference type="ARBA" id="ARBA00023027"/>
    </source>
</evidence>
<dbReference type="InterPro" id="IPR036291">
    <property type="entry name" value="NAD(P)-bd_dom_sf"/>
</dbReference>
<dbReference type="InterPro" id="IPR029753">
    <property type="entry name" value="D-isomer_DH_CS"/>
</dbReference>
<name>A0A1Y6CT91_9BACT</name>
<dbReference type="PROSITE" id="PS00065">
    <property type="entry name" value="D_2_HYDROXYACID_DH_1"/>
    <property type="match status" value="1"/>
</dbReference>
<protein>
    <submittedName>
        <fullName evidence="8">D-3-phosphoglycerate dehydrogenase</fullName>
    </submittedName>
</protein>
<dbReference type="PROSITE" id="PS00670">
    <property type="entry name" value="D_2_HYDROXYACID_DH_2"/>
    <property type="match status" value="1"/>
</dbReference>